<comment type="caution">
    <text evidence="3">The sequence shown here is derived from an EMBL/GenBank/DDBJ whole genome shotgun (WGS) entry which is preliminary data.</text>
</comment>
<dbReference type="GO" id="GO:0003700">
    <property type="term" value="F:DNA-binding transcription factor activity"/>
    <property type="evidence" value="ECO:0007669"/>
    <property type="project" value="TreeGrafter"/>
</dbReference>
<dbReference type="CDD" id="cd00093">
    <property type="entry name" value="HTH_XRE"/>
    <property type="match status" value="1"/>
</dbReference>
<dbReference type="InterPro" id="IPR001387">
    <property type="entry name" value="Cro/C1-type_HTH"/>
</dbReference>
<dbReference type="SUPFAM" id="SSF51182">
    <property type="entry name" value="RmlC-like cupins"/>
    <property type="match status" value="1"/>
</dbReference>
<dbReference type="InterPro" id="IPR050807">
    <property type="entry name" value="TransReg_Diox_bact_type"/>
</dbReference>
<dbReference type="GO" id="GO:0003677">
    <property type="term" value="F:DNA binding"/>
    <property type="evidence" value="ECO:0007669"/>
    <property type="project" value="UniProtKB-KW"/>
</dbReference>
<dbReference type="AlphaFoldDB" id="A0A7W6J7V4"/>
<accession>A0A7W6J7V4</accession>
<dbReference type="GO" id="GO:0005829">
    <property type="term" value="C:cytosol"/>
    <property type="evidence" value="ECO:0007669"/>
    <property type="project" value="TreeGrafter"/>
</dbReference>
<evidence type="ECO:0000259" key="2">
    <source>
        <dbReference type="PROSITE" id="PS50943"/>
    </source>
</evidence>
<dbReference type="Gene3D" id="2.60.120.10">
    <property type="entry name" value="Jelly Rolls"/>
    <property type="match status" value="1"/>
</dbReference>
<proteinExistence type="predicted"/>
<sequence length="189" mass="20666">MEEFAARRLRALRAESGMTLEALAEASGVSRAMISRIERGEASPTAVLLARLCAALGQSLSSFFAEEEASSPLQRREEQHVWQDPETGYVRRAVSPPGTASPVDLVDVTLPPGKAVRFPPQASSAGIMQHVWVLDGRLELSVADAVFTLEEGDCLYHEIGRGHVFQNIGGKPVRYMVALEHGRRRQKGM</sequence>
<dbReference type="PROSITE" id="PS50943">
    <property type="entry name" value="HTH_CROC1"/>
    <property type="match status" value="1"/>
</dbReference>
<reference evidence="3 4" key="1">
    <citation type="submission" date="2020-08" db="EMBL/GenBank/DDBJ databases">
        <title>Genomic Encyclopedia of Type Strains, Phase IV (KMG-IV): sequencing the most valuable type-strain genomes for metagenomic binning, comparative biology and taxonomic classification.</title>
        <authorList>
            <person name="Goeker M."/>
        </authorList>
    </citation>
    <scope>NUCLEOTIDE SEQUENCE [LARGE SCALE GENOMIC DNA]</scope>
    <source>
        <strain evidence="3 4">DSM 29853</strain>
    </source>
</reference>
<name>A0A7W6J7V4_9HYPH</name>
<feature type="domain" description="HTH cro/C1-type" evidence="2">
    <location>
        <begin position="9"/>
        <end position="63"/>
    </location>
</feature>
<dbReference type="Proteomes" id="UP000528286">
    <property type="component" value="Unassembled WGS sequence"/>
</dbReference>
<dbReference type="InterPro" id="IPR013096">
    <property type="entry name" value="Cupin_2"/>
</dbReference>
<dbReference type="PANTHER" id="PTHR46797">
    <property type="entry name" value="HTH-TYPE TRANSCRIPTIONAL REGULATOR"/>
    <property type="match status" value="1"/>
</dbReference>
<dbReference type="EMBL" id="JACIEZ010000009">
    <property type="protein sequence ID" value="MBB4066421.1"/>
    <property type="molecule type" value="Genomic_DNA"/>
</dbReference>
<dbReference type="InterPro" id="IPR014710">
    <property type="entry name" value="RmlC-like_jellyroll"/>
</dbReference>
<evidence type="ECO:0000256" key="1">
    <source>
        <dbReference type="ARBA" id="ARBA00023125"/>
    </source>
</evidence>
<dbReference type="Pfam" id="PF01381">
    <property type="entry name" value="HTH_3"/>
    <property type="match status" value="1"/>
</dbReference>
<dbReference type="SMART" id="SM00530">
    <property type="entry name" value="HTH_XRE"/>
    <property type="match status" value="1"/>
</dbReference>
<dbReference type="Pfam" id="PF07883">
    <property type="entry name" value="Cupin_2"/>
    <property type="match status" value="1"/>
</dbReference>
<dbReference type="PANTHER" id="PTHR46797:SF10">
    <property type="entry name" value="BLR1115 PROTEIN"/>
    <property type="match status" value="1"/>
</dbReference>
<evidence type="ECO:0000313" key="3">
    <source>
        <dbReference type="EMBL" id="MBB4066421.1"/>
    </source>
</evidence>
<keyword evidence="1" id="KW-0238">DNA-binding</keyword>
<dbReference type="CDD" id="cd02209">
    <property type="entry name" value="cupin_XRE_C"/>
    <property type="match status" value="1"/>
</dbReference>
<dbReference type="RefSeq" id="WP_246365785.1">
    <property type="nucleotide sequence ID" value="NZ_JACIEZ010000009.1"/>
</dbReference>
<dbReference type="InterPro" id="IPR011051">
    <property type="entry name" value="RmlC_Cupin_sf"/>
</dbReference>
<dbReference type="InterPro" id="IPR010982">
    <property type="entry name" value="Lambda_DNA-bd_dom_sf"/>
</dbReference>
<evidence type="ECO:0000313" key="4">
    <source>
        <dbReference type="Proteomes" id="UP000528286"/>
    </source>
</evidence>
<gene>
    <name evidence="3" type="ORF">GGR23_003636</name>
</gene>
<dbReference type="SUPFAM" id="SSF47413">
    <property type="entry name" value="lambda repressor-like DNA-binding domains"/>
    <property type="match status" value="1"/>
</dbReference>
<protein>
    <submittedName>
        <fullName evidence="3">Transcriptional regulator with XRE-family HTH domain</fullName>
    </submittedName>
</protein>
<organism evidence="3 4">
    <name type="scientific">Gellertiella hungarica</name>
    <dbReference type="NCBI Taxonomy" id="1572859"/>
    <lineage>
        <taxon>Bacteria</taxon>
        <taxon>Pseudomonadati</taxon>
        <taxon>Pseudomonadota</taxon>
        <taxon>Alphaproteobacteria</taxon>
        <taxon>Hyphomicrobiales</taxon>
        <taxon>Rhizobiaceae</taxon>
        <taxon>Gellertiella</taxon>
    </lineage>
</organism>
<keyword evidence="4" id="KW-1185">Reference proteome</keyword>
<dbReference type="Gene3D" id="1.10.260.40">
    <property type="entry name" value="lambda repressor-like DNA-binding domains"/>
    <property type="match status" value="1"/>
</dbReference>